<dbReference type="GO" id="GO:0008270">
    <property type="term" value="F:zinc ion binding"/>
    <property type="evidence" value="ECO:0007669"/>
    <property type="project" value="UniProtKB-KW"/>
</dbReference>
<reference evidence="4" key="2">
    <citation type="journal article" date="2018" name="Plant J.">
        <title>The Sorghum bicolor reference genome: improved assembly, gene annotations, a transcriptome atlas, and signatures of genome organization.</title>
        <authorList>
            <person name="McCormick R.F."/>
            <person name="Truong S.K."/>
            <person name="Sreedasyam A."/>
            <person name="Jenkins J."/>
            <person name="Shu S."/>
            <person name="Sims D."/>
            <person name="Kennedy M."/>
            <person name="Amirebrahimi M."/>
            <person name="Weers B.D."/>
            <person name="McKinley B."/>
            <person name="Mattison A."/>
            <person name="Morishige D.T."/>
            <person name="Grimwood J."/>
            <person name="Schmutz J."/>
            <person name="Mullet J.E."/>
        </authorList>
    </citation>
    <scope>NUCLEOTIDE SEQUENCE [LARGE SCALE GENOMIC DNA]</scope>
    <source>
        <strain evidence="4">cv. BTx623</strain>
    </source>
</reference>
<dbReference type="Gene3D" id="3.30.40.10">
    <property type="entry name" value="Zinc/RING finger domain, C3HC4 (zinc finger)"/>
    <property type="match status" value="1"/>
</dbReference>
<dbReference type="AlphaFoldDB" id="A0A1Z5S8X3"/>
<evidence type="ECO:0000256" key="1">
    <source>
        <dbReference type="ARBA" id="ARBA00022771"/>
    </source>
</evidence>
<dbReference type="InterPro" id="IPR011011">
    <property type="entry name" value="Znf_FYVE_PHD"/>
</dbReference>
<dbReference type="OMA" id="SCQRKAN"/>
<evidence type="ECO:0000313" key="3">
    <source>
        <dbReference type="EMBL" id="OQU92384.1"/>
    </source>
</evidence>
<protein>
    <recommendedName>
        <fullName evidence="5">Zinc finger PHD-type domain-containing protein</fullName>
    </recommendedName>
</protein>
<organism evidence="3 4">
    <name type="scientific">Sorghum bicolor</name>
    <name type="common">Sorghum</name>
    <name type="synonym">Sorghum vulgare</name>
    <dbReference type="NCBI Taxonomy" id="4558"/>
    <lineage>
        <taxon>Eukaryota</taxon>
        <taxon>Viridiplantae</taxon>
        <taxon>Streptophyta</taxon>
        <taxon>Embryophyta</taxon>
        <taxon>Tracheophyta</taxon>
        <taxon>Spermatophyta</taxon>
        <taxon>Magnoliopsida</taxon>
        <taxon>Liliopsida</taxon>
        <taxon>Poales</taxon>
        <taxon>Poaceae</taxon>
        <taxon>PACMAD clade</taxon>
        <taxon>Panicoideae</taxon>
        <taxon>Andropogonodae</taxon>
        <taxon>Andropogoneae</taxon>
        <taxon>Sorghinae</taxon>
        <taxon>Sorghum</taxon>
    </lineage>
</organism>
<gene>
    <name evidence="3" type="ORF">SORBI_3001G335201</name>
</gene>
<keyword evidence="4" id="KW-1185">Reference proteome</keyword>
<dbReference type="EMBL" id="CM000760">
    <property type="protein sequence ID" value="OQU92384.1"/>
    <property type="molecule type" value="Genomic_DNA"/>
</dbReference>
<keyword evidence="1" id="KW-0863">Zinc-finger</keyword>
<keyword evidence="1" id="KW-0479">Metal-binding</keyword>
<evidence type="ECO:0000256" key="2">
    <source>
        <dbReference type="ARBA" id="ARBA00022833"/>
    </source>
</evidence>
<reference evidence="3 4" key="1">
    <citation type="journal article" date="2009" name="Nature">
        <title>The Sorghum bicolor genome and the diversification of grasses.</title>
        <authorList>
            <person name="Paterson A.H."/>
            <person name="Bowers J.E."/>
            <person name="Bruggmann R."/>
            <person name="Dubchak I."/>
            <person name="Grimwood J."/>
            <person name="Gundlach H."/>
            <person name="Haberer G."/>
            <person name="Hellsten U."/>
            <person name="Mitros T."/>
            <person name="Poliakov A."/>
            <person name="Schmutz J."/>
            <person name="Spannagl M."/>
            <person name="Tang H."/>
            <person name="Wang X."/>
            <person name="Wicker T."/>
            <person name="Bharti A.K."/>
            <person name="Chapman J."/>
            <person name="Feltus F.A."/>
            <person name="Gowik U."/>
            <person name="Grigoriev I.V."/>
            <person name="Lyons E."/>
            <person name="Maher C.A."/>
            <person name="Martis M."/>
            <person name="Narechania A."/>
            <person name="Otillar R.P."/>
            <person name="Penning B.W."/>
            <person name="Salamov A.A."/>
            <person name="Wang Y."/>
            <person name="Zhang L."/>
            <person name="Carpita N.C."/>
            <person name="Freeling M."/>
            <person name="Gingle A.R."/>
            <person name="Hash C.T."/>
            <person name="Keller B."/>
            <person name="Klein P."/>
            <person name="Kresovich S."/>
            <person name="McCann M.C."/>
            <person name="Ming R."/>
            <person name="Peterson D.G."/>
            <person name="Mehboob-ur-Rahman"/>
            <person name="Ware D."/>
            <person name="Westhoff P."/>
            <person name="Mayer K.F."/>
            <person name="Messing J."/>
            <person name="Rokhsar D.S."/>
        </authorList>
    </citation>
    <scope>NUCLEOTIDE SEQUENCE [LARGE SCALE GENOMIC DNA]</scope>
    <source>
        <strain evidence="4">cv. BTx623</strain>
    </source>
</reference>
<evidence type="ECO:0008006" key="5">
    <source>
        <dbReference type="Google" id="ProtNLM"/>
    </source>
</evidence>
<keyword evidence="2" id="KW-0862">Zinc</keyword>
<dbReference type="InterPro" id="IPR013083">
    <property type="entry name" value="Znf_RING/FYVE/PHD"/>
</dbReference>
<evidence type="ECO:0000313" key="4">
    <source>
        <dbReference type="Proteomes" id="UP000000768"/>
    </source>
</evidence>
<sequence>MARGPNVAGLIEDDAVSVITEGLVVCEICGSGSAPHLIANCARCSAREHWYCMQVLTFLIPRIWFCNSCQRKANRAPRS</sequence>
<dbReference type="InParanoid" id="A0A1Z5S8X3"/>
<dbReference type="Proteomes" id="UP000000768">
    <property type="component" value="Chromosome 1"/>
</dbReference>
<accession>A0A1Z5S8X3</accession>
<name>A0A1Z5S8X3_SORBI</name>
<dbReference type="SUPFAM" id="SSF57903">
    <property type="entry name" value="FYVE/PHD zinc finger"/>
    <property type="match status" value="1"/>
</dbReference>
<proteinExistence type="predicted"/>
<dbReference type="Gramene" id="OQU92384">
    <property type="protein sequence ID" value="OQU92384"/>
    <property type="gene ID" value="SORBI_3001G335201"/>
</dbReference>